<dbReference type="Proteomes" id="UP001223978">
    <property type="component" value="Unassembled WGS sequence"/>
</dbReference>
<dbReference type="PROSITE" id="PS51257">
    <property type="entry name" value="PROKAR_LIPOPROTEIN"/>
    <property type="match status" value="1"/>
</dbReference>
<dbReference type="EMBL" id="JASCIQ010000019">
    <property type="protein sequence ID" value="MDI3405872.1"/>
    <property type="molecule type" value="Genomic_DNA"/>
</dbReference>
<protein>
    <submittedName>
        <fullName evidence="4">DUF4097 family beta strand repeat-containing protein</fullName>
    </submittedName>
</protein>
<proteinExistence type="predicted"/>
<reference evidence="4 5" key="1">
    <citation type="submission" date="2023-05" db="EMBL/GenBank/DDBJ databases">
        <title>Draft genome sequence of Streptomyces sp. B-S-A6 isolated from a cave soil in Thailand.</title>
        <authorList>
            <person name="Chamroensaksri N."/>
            <person name="Muangham S."/>
        </authorList>
    </citation>
    <scope>NUCLEOTIDE SEQUENCE [LARGE SCALE GENOMIC DNA]</scope>
    <source>
        <strain evidence="4 5">B-S-A6</strain>
    </source>
</reference>
<feature type="region of interest" description="Disordered" evidence="1">
    <location>
        <begin position="223"/>
        <end position="256"/>
    </location>
</feature>
<feature type="chain" id="PRO_5045923036" evidence="2">
    <location>
        <begin position="34"/>
        <end position="256"/>
    </location>
</feature>
<feature type="signal peptide" evidence="2">
    <location>
        <begin position="1"/>
        <end position="33"/>
    </location>
</feature>
<accession>A0ABT6SCF2</accession>
<evidence type="ECO:0000259" key="3">
    <source>
        <dbReference type="Pfam" id="PF13349"/>
    </source>
</evidence>
<dbReference type="InterPro" id="IPR025164">
    <property type="entry name" value="Toastrack_DUF4097"/>
</dbReference>
<sequence length="256" mass="26893">MSVRTVRVRRTRTAAALGVALAAVVLVGGCASAADDDEPETRSFPLQGRTLTVDSDDSALDVVAADVEEVRVTRWFDGSTVLGEDPAVTWRMDGDTLQLQVDCDGFVSDCAARHRIEVPRAAAVHVVSKDGRVTASGFRTALRIRSDDGRVTVEDSSGPLELVSADGAVEALGVTSGRIDARSEDGRVRLDLGRAPDRVEAYSKGGAVSVDLPDGAYRVNATSADGSVDVGEGVERDERGARVVDVHSEDGSVSVN</sequence>
<dbReference type="RefSeq" id="WP_282543813.1">
    <property type="nucleotide sequence ID" value="NZ_JASCIQ010000019.1"/>
</dbReference>
<evidence type="ECO:0000256" key="2">
    <source>
        <dbReference type="SAM" id="SignalP"/>
    </source>
</evidence>
<keyword evidence="5" id="KW-1185">Reference proteome</keyword>
<evidence type="ECO:0000313" key="4">
    <source>
        <dbReference type="EMBL" id="MDI3405872.1"/>
    </source>
</evidence>
<gene>
    <name evidence="4" type="ORF">QIS96_18865</name>
</gene>
<organism evidence="4 5">
    <name type="scientific">Streptomyces cavernicola</name>
    <dbReference type="NCBI Taxonomy" id="3043613"/>
    <lineage>
        <taxon>Bacteria</taxon>
        <taxon>Bacillati</taxon>
        <taxon>Actinomycetota</taxon>
        <taxon>Actinomycetes</taxon>
        <taxon>Kitasatosporales</taxon>
        <taxon>Streptomycetaceae</taxon>
        <taxon>Streptomyces</taxon>
    </lineage>
</organism>
<evidence type="ECO:0000256" key="1">
    <source>
        <dbReference type="SAM" id="MobiDB-lite"/>
    </source>
</evidence>
<comment type="caution">
    <text evidence="4">The sequence shown here is derived from an EMBL/GenBank/DDBJ whole genome shotgun (WGS) entry which is preliminary data.</text>
</comment>
<keyword evidence="2" id="KW-0732">Signal</keyword>
<evidence type="ECO:0000313" key="5">
    <source>
        <dbReference type="Proteomes" id="UP001223978"/>
    </source>
</evidence>
<dbReference type="Pfam" id="PF13349">
    <property type="entry name" value="DUF4097"/>
    <property type="match status" value="1"/>
</dbReference>
<name>A0ABT6SCF2_9ACTN</name>
<feature type="compositionally biased region" description="Basic and acidic residues" evidence="1">
    <location>
        <begin position="233"/>
        <end position="250"/>
    </location>
</feature>
<feature type="domain" description="DUF4097" evidence="3">
    <location>
        <begin position="123"/>
        <end position="255"/>
    </location>
</feature>